<name>A0A8X8GFQ7_ACIGI</name>
<dbReference type="GO" id="GO:0006351">
    <property type="term" value="P:DNA-templated transcription"/>
    <property type="evidence" value="ECO:0007669"/>
    <property type="project" value="TreeGrafter"/>
</dbReference>
<accession>A0A8X8GFQ7</accession>
<dbReference type="FunFam" id="1.10.10.10:FF:000038">
    <property type="entry name" value="Glycine cleavage system transcriptional activator"/>
    <property type="match status" value="1"/>
</dbReference>
<dbReference type="CDD" id="cd08432">
    <property type="entry name" value="PBP2_GcdR_TrpI_HvrB_AmpR_like"/>
    <property type="match status" value="1"/>
</dbReference>
<dbReference type="Pfam" id="PF03466">
    <property type="entry name" value="LysR_substrate"/>
    <property type="match status" value="1"/>
</dbReference>
<dbReference type="PROSITE" id="PS50931">
    <property type="entry name" value="HTH_LYSR"/>
    <property type="match status" value="1"/>
</dbReference>
<comment type="caution">
    <text evidence="6">The sequence shown here is derived from an EMBL/GenBank/DDBJ whole genome shotgun (WGS) entry which is preliminary data.</text>
</comment>
<feature type="domain" description="HTH lysR-type" evidence="5">
    <location>
        <begin position="8"/>
        <end position="65"/>
    </location>
</feature>
<dbReference type="PANTHER" id="PTHR30537:SF74">
    <property type="entry name" value="HTH-TYPE TRANSCRIPTIONAL REGULATOR TRPI"/>
    <property type="match status" value="1"/>
</dbReference>
<dbReference type="SUPFAM" id="SSF53850">
    <property type="entry name" value="Periplasmic binding protein-like II"/>
    <property type="match status" value="1"/>
</dbReference>
<dbReference type="PRINTS" id="PR00039">
    <property type="entry name" value="HTHLYSR"/>
</dbReference>
<evidence type="ECO:0000313" key="7">
    <source>
        <dbReference type="Proteomes" id="UP000887320"/>
    </source>
</evidence>
<keyword evidence="4" id="KW-0804">Transcription</keyword>
<dbReference type="EMBL" id="JAHWXT010000004">
    <property type="protein sequence ID" value="MCF0265202.1"/>
    <property type="molecule type" value="Genomic_DNA"/>
</dbReference>
<gene>
    <name evidence="6" type="ORF">KW868_12140</name>
</gene>
<dbReference type="Gene3D" id="1.10.10.10">
    <property type="entry name" value="Winged helix-like DNA-binding domain superfamily/Winged helix DNA-binding domain"/>
    <property type="match status" value="1"/>
</dbReference>
<dbReference type="InterPro" id="IPR036390">
    <property type="entry name" value="WH_DNA-bd_sf"/>
</dbReference>
<proteinExistence type="inferred from homology"/>
<dbReference type="InterPro" id="IPR036388">
    <property type="entry name" value="WH-like_DNA-bd_sf"/>
</dbReference>
<dbReference type="Gene3D" id="3.40.190.10">
    <property type="entry name" value="Periplasmic binding protein-like II"/>
    <property type="match status" value="2"/>
</dbReference>
<evidence type="ECO:0000259" key="5">
    <source>
        <dbReference type="PROSITE" id="PS50931"/>
    </source>
</evidence>
<dbReference type="InterPro" id="IPR000847">
    <property type="entry name" value="LysR_HTH_N"/>
</dbReference>
<dbReference type="RefSeq" id="WP_105712634.1">
    <property type="nucleotide sequence ID" value="NZ_JAHWXT010000004.1"/>
</dbReference>
<keyword evidence="3" id="KW-0238">DNA-binding</keyword>
<dbReference type="SUPFAM" id="SSF46785">
    <property type="entry name" value="Winged helix' DNA-binding domain"/>
    <property type="match status" value="1"/>
</dbReference>
<dbReference type="InterPro" id="IPR058163">
    <property type="entry name" value="LysR-type_TF_proteobact-type"/>
</dbReference>
<dbReference type="Proteomes" id="UP000887320">
    <property type="component" value="Unassembled WGS sequence"/>
</dbReference>
<dbReference type="InterPro" id="IPR005119">
    <property type="entry name" value="LysR_subst-bd"/>
</dbReference>
<organism evidence="6 7">
    <name type="scientific">Acinetobacter guillouiae</name>
    <name type="common">Acinetobacter genomosp. 11</name>
    <dbReference type="NCBI Taxonomy" id="106649"/>
    <lineage>
        <taxon>Bacteria</taxon>
        <taxon>Pseudomonadati</taxon>
        <taxon>Pseudomonadota</taxon>
        <taxon>Gammaproteobacteria</taxon>
        <taxon>Moraxellales</taxon>
        <taxon>Moraxellaceae</taxon>
        <taxon>Acinetobacter</taxon>
    </lineage>
</organism>
<reference evidence="6" key="1">
    <citation type="submission" date="2021-07" db="EMBL/GenBank/DDBJ databases">
        <authorList>
            <person name="Fernandez M."/>
            <person name="Pereira P."/>
            <person name="Torres Tejerizo G.A."/>
            <person name="Gonzalez P."/>
            <person name="Agostini E."/>
        </authorList>
    </citation>
    <scope>NUCLEOTIDE SEQUENCE</scope>
    <source>
        <strain evidence="6">SFC 500-1A</strain>
    </source>
</reference>
<dbReference type="AlphaFoldDB" id="A0A8X8GFQ7"/>
<evidence type="ECO:0000256" key="1">
    <source>
        <dbReference type="ARBA" id="ARBA00009437"/>
    </source>
</evidence>
<dbReference type="GO" id="GO:0043565">
    <property type="term" value="F:sequence-specific DNA binding"/>
    <property type="evidence" value="ECO:0007669"/>
    <property type="project" value="TreeGrafter"/>
</dbReference>
<evidence type="ECO:0000256" key="2">
    <source>
        <dbReference type="ARBA" id="ARBA00023015"/>
    </source>
</evidence>
<dbReference type="PANTHER" id="PTHR30537">
    <property type="entry name" value="HTH-TYPE TRANSCRIPTIONAL REGULATOR"/>
    <property type="match status" value="1"/>
</dbReference>
<dbReference type="Pfam" id="PF00126">
    <property type="entry name" value="HTH_1"/>
    <property type="match status" value="1"/>
</dbReference>
<comment type="similarity">
    <text evidence="1">Belongs to the LysR transcriptional regulatory family.</text>
</comment>
<evidence type="ECO:0000313" key="6">
    <source>
        <dbReference type="EMBL" id="MCF0265202.1"/>
    </source>
</evidence>
<protein>
    <submittedName>
        <fullName evidence="6">LysR family transcriptional regulator</fullName>
    </submittedName>
</protein>
<sequence length="304" mass="34316">MTLLNRLPPLNALKAFEAASRHLNFKFAAEELHVTQSAIAQHVRHLEEELGIKLFERHSKGVNLTANGRKYAASITQAFSLIFEATQSFHHSNQQITLSVTPTFAAKWLIPRLNQFRQSHPDIDLQILATERVSHFQNDAVDLAIRYGKPPFGTGLNTELLLQDTFIAVASPELIKSLKLSNQESLEISTLDQFTLLHDAHNLWPHFIEKLKFKNTQNLFKNIRFNQTALAIDAAIAAQGITLTHPIFVHSELASGILVKVFPQELTMETGFYVVYPRHTVGAKALSKVHHWLFTQFDQPKASD</sequence>
<evidence type="ECO:0000256" key="3">
    <source>
        <dbReference type="ARBA" id="ARBA00023125"/>
    </source>
</evidence>
<evidence type="ECO:0000256" key="4">
    <source>
        <dbReference type="ARBA" id="ARBA00023163"/>
    </source>
</evidence>
<keyword evidence="2" id="KW-0805">Transcription regulation</keyword>
<dbReference type="GO" id="GO:0003700">
    <property type="term" value="F:DNA-binding transcription factor activity"/>
    <property type="evidence" value="ECO:0007669"/>
    <property type="project" value="InterPro"/>
</dbReference>